<dbReference type="PANTHER" id="PTHR11071:SF561">
    <property type="entry name" value="PEPTIDYL-PROLYL CIS-TRANS ISOMERASE D-RELATED"/>
    <property type="match status" value="1"/>
</dbReference>
<name>A0AAI9STW3_9ASCO</name>
<dbReference type="AlphaFoldDB" id="A0AAI9STW3"/>
<feature type="coiled-coil region" evidence="7">
    <location>
        <begin position="201"/>
        <end position="228"/>
    </location>
</feature>
<evidence type="ECO:0000259" key="9">
    <source>
        <dbReference type="PROSITE" id="PS50102"/>
    </source>
</evidence>
<keyword evidence="3" id="KW-0697">Rotamase</keyword>
<accession>A0AAI9STW3</accession>
<evidence type="ECO:0000259" key="8">
    <source>
        <dbReference type="PROSITE" id="PS50072"/>
    </source>
</evidence>
<protein>
    <recommendedName>
        <fullName evidence="2">peptidylprolyl isomerase</fullName>
        <ecNumber evidence="2">5.2.1.8</ecNumber>
    </recommendedName>
    <alternativeName>
        <fullName evidence="5">Cyclophilin E</fullName>
    </alternativeName>
</protein>
<evidence type="ECO:0000256" key="5">
    <source>
        <dbReference type="ARBA" id="ARBA00049785"/>
    </source>
</evidence>
<dbReference type="GO" id="GO:0003755">
    <property type="term" value="F:peptidyl-prolyl cis-trans isomerase activity"/>
    <property type="evidence" value="ECO:0007669"/>
    <property type="project" value="UniProtKB-KW"/>
</dbReference>
<dbReference type="RefSeq" id="XP_049178310.1">
    <property type="nucleotide sequence ID" value="XM_049326117.1"/>
</dbReference>
<dbReference type="Pfam" id="PF00076">
    <property type="entry name" value="RRM_1"/>
    <property type="match status" value="1"/>
</dbReference>
<dbReference type="FunFam" id="2.40.100.10:FF:000025">
    <property type="entry name" value="Peptidyl-prolyl cis-trans isomerase CYP19-2"/>
    <property type="match status" value="1"/>
</dbReference>
<feature type="domain" description="RRM" evidence="9">
    <location>
        <begin position="254"/>
        <end position="327"/>
    </location>
</feature>
<dbReference type="GO" id="GO:0016018">
    <property type="term" value="F:cyclosporin A binding"/>
    <property type="evidence" value="ECO:0007669"/>
    <property type="project" value="TreeGrafter"/>
</dbReference>
<evidence type="ECO:0000313" key="11">
    <source>
        <dbReference type="Proteomes" id="UP001202479"/>
    </source>
</evidence>
<dbReference type="GO" id="GO:0003723">
    <property type="term" value="F:RNA binding"/>
    <property type="evidence" value="ECO:0007669"/>
    <property type="project" value="UniProtKB-UniRule"/>
</dbReference>
<keyword evidence="4" id="KW-0413">Isomerase</keyword>
<evidence type="ECO:0000256" key="2">
    <source>
        <dbReference type="ARBA" id="ARBA00013194"/>
    </source>
</evidence>
<evidence type="ECO:0000256" key="6">
    <source>
        <dbReference type="PROSITE-ProRule" id="PRU00176"/>
    </source>
</evidence>
<dbReference type="InterPro" id="IPR035979">
    <property type="entry name" value="RBD_domain_sf"/>
</dbReference>
<dbReference type="InterPro" id="IPR020892">
    <property type="entry name" value="Cyclophilin-type_PPIase_CS"/>
</dbReference>
<dbReference type="GeneID" id="73382270"/>
<dbReference type="Gene3D" id="3.30.70.330">
    <property type="match status" value="1"/>
</dbReference>
<dbReference type="InterPro" id="IPR000504">
    <property type="entry name" value="RRM_dom"/>
</dbReference>
<sequence>MYVFTKRLVSSAAIPGVTTSTFQLTSQEKQYLINDPKVTHKVIFTIVHGTAPNTRYLGKLTLALFGETVPTTVDNFYQLSAMTQGFGYKDCKFHRIINNFMIQGGDYDGQGGNSIYGKSFNDENFILKHDKLGRLSMANSGSNTNGAQFFILNVDETPHLDGHHVVFGQLVDGFETLQKISTVDVVETKPIEPVYISNIEIAVSDKDLQEAEEKAEQLKAEKPKSQADSKIEAEISQLSFIYPFLSIMSKNEFPIVCVKNLSFGASNKSIYEYFAQYGSIYQIRTNPLQQGQIFVIYGRVADAQRAAKESNGVNFNGRFLVTTTYQVNRSNLDEGTMVLNEQQLNELRQLHGESRI</sequence>
<dbReference type="GO" id="GO:0000324">
    <property type="term" value="C:fungal-type vacuole"/>
    <property type="evidence" value="ECO:0007669"/>
    <property type="project" value="TreeGrafter"/>
</dbReference>
<dbReference type="PRINTS" id="PR00153">
    <property type="entry name" value="CSAPPISMRASE"/>
</dbReference>
<dbReference type="InterPro" id="IPR012677">
    <property type="entry name" value="Nucleotide-bd_a/b_plait_sf"/>
</dbReference>
<dbReference type="InterPro" id="IPR002130">
    <property type="entry name" value="Cyclophilin-type_PPIase_dom"/>
</dbReference>
<dbReference type="SMART" id="SM00360">
    <property type="entry name" value="RRM"/>
    <property type="match status" value="1"/>
</dbReference>
<dbReference type="PROSITE" id="PS50102">
    <property type="entry name" value="RRM"/>
    <property type="match status" value="1"/>
</dbReference>
<dbReference type="InterPro" id="IPR029000">
    <property type="entry name" value="Cyclophilin-like_dom_sf"/>
</dbReference>
<keyword evidence="6" id="KW-0694">RNA-binding</keyword>
<dbReference type="GO" id="GO:0005783">
    <property type="term" value="C:endoplasmic reticulum"/>
    <property type="evidence" value="ECO:0007669"/>
    <property type="project" value="TreeGrafter"/>
</dbReference>
<evidence type="ECO:0000256" key="3">
    <source>
        <dbReference type="ARBA" id="ARBA00023110"/>
    </source>
</evidence>
<reference evidence="10" key="1">
    <citation type="journal article" date="2022" name="DNA Res.">
        <title>Genome analysis of five recently described species of the CUG-Ser clade uncovers Candida theae as a new hybrid lineage with pathogenic potential in the Candida parapsilosis species complex.</title>
        <authorList>
            <person name="Mixao V."/>
            <person name="Del Olmo V."/>
            <person name="Hegedusova E."/>
            <person name="Saus E."/>
            <person name="Pryszcz L."/>
            <person name="Cillingova A."/>
            <person name="Nosek J."/>
            <person name="Gabaldon T."/>
        </authorList>
    </citation>
    <scope>NUCLEOTIDE SEQUENCE</scope>
    <source>
        <strain evidence="10">CBS 10844</strain>
    </source>
</reference>
<dbReference type="PROSITE" id="PS00170">
    <property type="entry name" value="CSA_PPIASE_1"/>
    <property type="match status" value="1"/>
</dbReference>
<dbReference type="GO" id="GO:0006457">
    <property type="term" value="P:protein folding"/>
    <property type="evidence" value="ECO:0007669"/>
    <property type="project" value="InterPro"/>
</dbReference>
<evidence type="ECO:0000313" key="10">
    <source>
        <dbReference type="EMBL" id="KAI3402563.1"/>
    </source>
</evidence>
<evidence type="ECO:0000256" key="4">
    <source>
        <dbReference type="ARBA" id="ARBA00023235"/>
    </source>
</evidence>
<keyword evidence="7" id="KW-0175">Coiled coil</keyword>
<dbReference type="SUPFAM" id="SSF50891">
    <property type="entry name" value="Cyclophilin-like"/>
    <property type="match status" value="1"/>
</dbReference>
<dbReference type="SUPFAM" id="SSF54928">
    <property type="entry name" value="RNA-binding domain, RBD"/>
    <property type="match status" value="1"/>
</dbReference>
<dbReference type="PANTHER" id="PTHR11071">
    <property type="entry name" value="PEPTIDYL-PROLYL CIS-TRANS ISOMERASE"/>
    <property type="match status" value="1"/>
</dbReference>
<dbReference type="Gene3D" id="2.40.100.10">
    <property type="entry name" value="Cyclophilin-like"/>
    <property type="match status" value="1"/>
</dbReference>
<dbReference type="EC" id="5.2.1.8" evidence="2"/>
<gene>
    <name evidence="10" type="ORF">KGF56_004655</name>
</gene>
<evidence type="ECO:0000256" key="1">
    <source>
        <dbReference type="ARBA" id="ARBA00000971"/>
    </source>
</evidence>
<dbReference type="Pfam" id="PF00160">
    <property type="entry name" value="Pro_isomerase"/>
    <property type="match status" value="1"/>
</dbReference>
<comment type="catalytic activity">
    <reaction evidence="1">
        <text>[protein]-peptidylproline (omega=180) = [protein]-peptidylproline (omega=0)</text>
        <dbReference type="Rhea" id="RHEA:16237"/>
        <dbReference type="Rhea" id="RHEA-COMP:10747"/>
        <dbReference type="Rhea" id="RHEA-COMP:10748"/>
        <dbReference type="ChEBI" id="CHEBI:83833"/>
        <dbReference type="ChEBI" id="CHEBI:83834"/>
        <dbReference type="EC" id="5.2.1.8"/>
    </reaction>
</comment>
<dbReference type="Proteomes" id="UP001202479">
    <property type="component" value="Unassembled WGS sequence"/>
</dbReference>
<comment type="caution">
    <text evidence="10">The sequence shown here is derived from an EMBL/GenBank/DDBJ whole genome shotgun (WGS) entry which is preliminary data.</text>
</comment>
<dbReference type="EMBL" id="JAHUZD010000143">
    <property type="protein sequence ID" value="KAI3402563.1"/>
    <property type="molecule type" value="Genomic_DNA"/>
</dbReference>
<proteinExistence type="predicted"/>
<keyword evidence="11" id="KW-1185">Reference proteome</keyword>
<dbReference type="PROSITE" id="PS50072">
    <property type="entry name" value="CSA_PPIASE_2"/>
    <property type="match status" value="1"/>
</dbReference>
<feature type="domain" description="PPIase cyclophilin-type" evidence="8">
    <location>
        <begin position="57"/>
        <end position="201"/>
    </location>
</feature>
<evidence type="ECO:0000256" key="7">
    <source>
        <dbReference type="SAM" id="Coils"/>
    </source>
</evidence>
<organism evidence="10 11">
    <name type="scientific">Candida oxycetoniae</name>
    <dbReference type="NCBI Taxonomy" id="497107"/>
    <lineage>
        <taxon>Eukaryota</taxon>
        <taxon>Fungi</taxon>
        <taxon>Dikarya</taxon>
        <taxon>Ascomycota</taxon>
        <taxon>Saccharomycotina</taxon>
        <taxon>Pichiomycetes</taxon>
        <taxon>Debaryomycetaceae</taxon>
        <taxon>Candida/Lodderomyces clade</taxon>
        <taxon>Candida</taxon>
    </lineage>
</organism>